<evidence type="ECO:0000313" key="3">
    <source>
        <dbReference type="Proteomes" id="UP000321764"/>
    </source>
</evidence>
<organism evidence="2 3">
    <name type="scientific">Reinekea thalattae</name>
    <dbReference type="NCBI Taxonomy" id="2593301"/>
    <lineage>
        <taxon>Bacteria</taxon>
        <taxon>Pseudomonadati</taxon>
        <taxon>Pseudomonadota</taxon>
        <taxon>Gammaproteobacteria</taxon>
        <taxon>Oceanospirillales</taxon>
        <taxon>Saccharospirillaceae</taxon>
        <taxon>Reinekea</taxon>
    </lineage>
</organism>
<gene>
    <name evidence="2" type="ORF">FME95_09800</name>
</gene>
<comment type="caution">
    <text evidence="2">The sequence shown here is derived from an EMBL/GenBank/DDBJ whole genome shotgun (WGS) entry which is preliminary data.</text>
</comment>
<dbReference type="RefSeq" id="WP_147714203.1">
    <property type="nucleotide sequence ID" value="NZ_VKAD01000001.1"/>
</dbReference>
<dbReference type="PANTHER" id="PTHR37528">
    <property type="entry name" value="UPF0149 PROTEIN YGFB"/>
    <property type="match status" value="1"/>
</dbReference>
<proteinExistence type="inferred from homology"/>
<name>A0A5C8ZBI3_9GAMM</name>
<dbReference type="InterPro" id="IPR036255">
    <property type="entry name" value="YgfB-like_sf"/>
</dbReference>
<dbReference type="AlphaFoldDB" id="A0A5C8ZBI3"/>
<keyword evidence="3" id="KW-1185">Reference proteome</keyword>
<dbReference type="SUPFAM" id="SSF101327">
    <property type="entry name" value="YgfB-like"/>
    <property type="match status" value="1"/>
</dbReference>
<dbReference type="Pfam" id="PF03695">
    <property type="entry name" value="UPF0149"/>
    <property type="match status" value="1"/>
</dbReference>
<protein>
    <submittedName>
        <fullName evidence="2">UPF0149 family protein</fullName>
    </submittedName>
</protein>
<sequence length="196" mass="21545">MTDSQELGINLHYDDLAELFVKMGSSLTPAYLQGSLAGVLASGKRMNIDDWLDWALDLIAPTVEVEQAHITILHGLYLKTQSQLQDESLGFELMIAGDDTPITDRLILLGEWAGSFLGGFGATGTVKEMSELPATLQEILEDFSEIAQVDAEQDVEFEGAEEDYLAIAEHVRLGVITVFLEYNEPPEATENDDTVH</sequence>
<dbReference type="Proteomes" id="UP000321764">
    <property type="component" value="Unassembled WGS sequence"/>
</dbReference>
<dbReference type="PANTHER" id="PTHR37528:SF1">
    <property type="entry name" value="UPF0149 PROTEIN YGFB"/>
    <property type="match status" value="1"/>
</dbReference>
<dbReference type="OrthoDB" id="9783391at2"/>
<dbReference type="EMBL" id="VKAD01000001">
    <property type="protein sequence ID" value="TXR54804.1"/>
    <property type="molecule type" value="Genomic_DNA"/>
</dbReference>
<dbReference type="GO" id="GO:0005829">
    <property type="term" value="C:cytosol"/>
    <property type="evidence" value="ECO:0007669"/>
    <property type="project" value="TreeGrafter"/>
</dbReference>
<reference evidence="2 3" key="1">
    <citation type="submission" date="2019-07" db="EMBL/GenBank/DDBJ databases">
        <title>Reinekea sp. strain SSH23 genome sequencing and assembly.</title>
        <authorList>
            <person name="Kim I."/>
        </authorList>
    </citation>
    <scope>NUCLEOTIDE SEQUENCE [LARGE SCALE GENOMIC DNA]</scope>
    <source>
        <strain evidence="2 3">SSH23</strain>
    </source>
</reference>
<dbReference type="InterPro" id="IPR011978">
    <property type="entry name" value="YgfB-like"/>
</dbReference>
<evidence type="ECO:0000313" key="2">
    <source>
        <dbReference type="EMBL" id="TXR54804.1"/>
    </source>
</evidence>
<comment type="similarity">
    <text evidence="1">Belongs to the UPF0149 family.</text>
</comment>
<accession>A0A5C8ZBI3</accession>
<evidence type="ECO:0000256" key="1">
    <source>
        <dbReference type="ARBA" id="ARBA00038308"/>
    </source>
</evidence>
<dbReference type="Gene3D" id="1.20.120.740">
    <property type="entry name" value="YgfB uncharacterised protein family UPF0149, PF03695"/>
    <property type="match status" value="1"/>
</dbReference>